<name>X0T9F3_9ZZZZ</name>
<dbReference type="Gene3D" id="1.10.3210.10">
    <property type="entry name" value="Hypothetical protein af1432"/>
    <property type="match status" value="1"/>
</dbReference>
<dbReference type="CDD" id="cd00077">
    <property type="entry name" value="HDc"/>
    <property type="match status" value="1"/>
</dbReference>
<feature type="domain" description="HD-GYP" evidence="3">
    <location>
        <begin position="106"/>
        <end position="301"/>
    </location>
</feature>
<accession>X0T9F3</accession>
<proteinExistence type="predicted"/>
<evidence type="ECO:0000259" key="2">
    <source>
        <dbReference type="PROSITE" id="PS51831"/>
    </source>
</evidence>
<dbReference type="PROSITE" id="PS51831">
    <property type="entry name" value="HD"/>
    <property type="match status" value="1"/>
</dbReference>
<evidence type="ECO:0000259" key="3">
    <source>
        <dbReference type="PROSITE" id="PS51832"/>
    </source>
</evidence>
<dbReference type="PANTHER" id="PTHR45228:SF1">
    <property type="entry name" value="CYCLIC DI-GMP PHOSPHODIESTERASE TM_0186"/>
    <property type="match status" value="1"/>
</dbReference>
<protein>
    <submittedName>
        <fullName evidence="4">Uncharacterized protein</fullName>
    </submittedName>
</protein>
<dbReference type="AlphaFoldDB" id="X0T9F3"/>
<keyword evidence="1" id="KW-1133">Transmembrane helix</keyword>
<dbReference type="Pfam" id="PF13487">
    <property type="entry name" value="HD_5"/>
    <property type="match status" value="1"/>
</dbReference>
<dbReference type="InterPro" id="IPR037522">
    <property type="entry name" value="HD_GYP_dom"/>
</dbReference>
<sequence length="312" mass="34484">MTTRSLGETQATSSEVRASEIRRITTRVETRLDAPAPHLRWLWVIAALTMTATIAAFLIWQKPNPPNYAVSTVLLASLGLLAFTAVGQALTLTSRFHQSTLYIQEVEQSYESLWQVMFAALDLRDGTTGGHSSRVADLAVHLGQRMSMSADEVHYLRWAALLHDVGKLGVPDEILTKPGPLSVTEWEQMKRHPAYGLSIVGRDGFLRQVAEIVYCHHEHYDGKGYPRGLAGEEIPLVARVFAVADAYDAMTSDRPYRLALSHAQAIEEIERNAGSQFDPRVVTAMLEWSEEASPSGLRRCVALPPPPVTAKT</sequence>
<dbReference type="SUPFAM" id="SSF109604">
    <property type="entry name" value="HD-domain/PDEase-like"/>
    <property type="match status" value="1"/>
</dbReference>
<dbReference type="NCBIfam" id="TIGR00277">
    <property type="entry name" value="HDIG"/>
    <property type="match status" value="1"/>
</dbReference>
<feature type="transmembrane region" description="Helical" evidence="1">
    <location>
        <begin position="67"/>
        <end position="90"/>
    </location>
</feature>
<feature type="transmembrane region" description="Helical" evidence="1">
    <location>
        <begin position="41"/>
        <end position="60"/>
    </location>
</feature>
<keyword evidence="1" id="KW-0472">Membrane</keyword>
<comment type="caution">
    <text evidence="4">The sequence shown here is derived from an EMBL/GenBank/DDBJ whole genome shotgun (WGS) entry which is preliminary data.</text>
</comment>
<evidence type="ECO:0000256" key="1">
    <source>
        <dbReference type="SAM" id="Phobius"/>
    </source>
</evidence>
<organism evidence="4">
    <name type="scientific">marine sediment metagenome</name>
    <dbReference type="NCBI Taxonomy" id="412755"/>
    <lineage>
        <taxon>unclassified sequences</taxon>
        <taxon>metagenomes</taxon>
        <taxon>ecological metagenomes</taxon>
    </lineage>
</organism>
<dbReference type="InterPro" id="IPR006674">
    <property type="entry name" value="HD_domain"/>
</dbReference>
<dbReference type="PROSITE" id="PS51832">
    <property type="entry name" value="HD_GYP"/>
    <property type="match status" value="1"/>
</dbReference>
<dbReference type="InterPro" id="IPR003607">
    <property type="entry name" value="HD/PDEase_dom"/>
</dbReference>
<reference evidence="4" key="1">
    <citation type="journal article" date="2014" name="Front. Microbiol.">
        <title>High frequency of phylogenetically diverse reductive dehalogenase-homologous genes in deep subseafloor sedimentary metagenomes.</title>
        <authorList>
            <person name="Kawai M."/>
            <person name="Futagami T."/>
            <person name="Toyoda A."/>
            <person name="Takaki Y."/>
            <person name="Nishi S."/>
            <person name="Hori S."/>
            <person name="Arai W."/>
            <person name="Tsubouchi T."/>
            <person name="Morono Y."/>
            <person name="Uchiyama I."/>
            <person name="Ito T."/>
            <person name="Fujiyama A."/>
            <person name="Inagaki F."/>
            <person name="Takami H."/>
        </authorList>
    </citation>
    <scope>NUCLEOTIDE SEQUENCE</scope>
    <source>
        <strain evidence="4">Expedition CK06-06</strain>
    </source>
</reference>
<evidence type="ECO:0000313" key="4">
    <source>
        <dbReference type="EMBL" id="GAF72710.1"/>
    </source>
</evidence>
<dbReference type="EMBL" id="BARS01009301">
    <property type="protein sequence ID" value="GAF72710.1"/>
    <property type="molecule type" value="Genomic_DNA"/>
</dbReference>
<dbReference type="InterPro" id="IPR006675">
    <property type="entry name" value="HDIG_dom"/>
</dbReference>
<feature type="domain" description="HD" evidence="2">
    <location>
        <begin position="128"/>
        <end position="250"/>
    </location>
</feature>
<dbReference type="SMART" id="SM00471">
    <property type="entry name" value="HDc"/>
    <property type="match status" value="1"/>
</dbReference>
<dbReference type="PANTHER" id="PTHR45228">
    <property type="entry name" value="CYCLIC DI-GMP PHOSPHODIESTERASE TM_0186-RELATED"/>
    <property type="match status" value="1"/>
</dbReference>
<gene>
    <name evidence="4" type="ORF">S01H1_17518</name>
</gene>
<keyword evidence="1" id="KW-0812">Transmembrane</keyword>
<dbReference type="InterPro" id="IPR052020">
    <property type="entry name" value="Cyclic_di-GMP/3'3'-cGAMP_PDE"/>
</dbReference>